<dbReference type="SUPFAM" id="SSF50494">
    <property type="entry name" value="Trypsin-like serine proteases"/>
    <property type="match status" value="1"/>
</dbReference>
<evidence type="ECO:0000313" key="1">
    <source>
        <dbReference type="EMBL" id="KKY36960.1"/>
    </source>
</evidence>
<protein>
    <submittedName>
        <fullName evidence="1">Putative trypsin-like protein</fullName>
    </submittedName>
</protein>
<reference evidence="1 2" key="2">
    <citation type="submission" date="2015-05" db="EMBL/GenBank/DDBJ databases">
        <authorList>
            <person name="Morales-Cruz A."/>
            <person name="Amrine K.C."/>
            <person name="Cantu D."/>
        </authorList>
    </citation>
    <scope>NUCLEOTIDE SEQUENCE [LARGE SCALE GENOMIC DNA]</scope>
    <source>
        <strain evidence="1">DA912</strain>
    </source>
</reference>
<proteinExistence type="predicted"/>
<accession>A0A0G2IB76</accession>
<reference evidence="1 2" key="1">
    <citation type="submission" date="2015-05" db="EMBL/GenBank/DDBJ databases">
        <title>Distinctive expansion of gene families associated with plant cell wall degradation and secondary metabolism in the genomes of grapevine trunk pathogens.</title>
        <authorList>
            <person name="Lawrence D.P."/>
            <person name="Travadon R."/>
            <person name="Rolshausen P.E."/>
            <person name="Baumgartner K."/>
        </authorList>
    </citation>
    <scope>NUCLEOTIDE SEQUENCE [LARGE SCALE GENOMIC DNA]</scope>
    <source>
        <strain evidence="1">DA912</strain>
    </source>
</reference>
<dbReference type="PANTHER" id="PTHR46366">
    <property type="entry name" value="PRO-APOPTOTIC SERINE PROTEASE NMA111"/>
    <property type="match status" value="1"/>
</dbReference>
<evidence type="ECO:0000313" key="2">
    <source>
        <dbReference type="Proteomes" id="UP000034680"/>
    </source>
</evidence>
<gene>
    <name evidence="1" type="ORF">UCDDA912_g03054</name>
</gene>
<organism evidence="1 2">
    <name type="scientific">Diaporthe ampelina</name>
    <dbReference type="NCBI Taxonomy" id="1214573"/>
    <lineage>
        <taxon>Eukaryota</taxon>
        <taxon>Fungi</taxon>
        <taxon>Dikarya</taxon>
        <taxon>Ascomycota</taxon>
        <taxon>Pezizomycotina</taxon>
        <taxon>Sordariomycetes</taxon>
        <taxon>Sordariomycetidae</taxon>
        <taxon>Diaporthales</taxon>
        <taxon>Diaporthaceae</taxon>
        <taxon>Diaporthe</taxon>
    </lineage>
</organism>
<name>A0A0G2IB76_9PEZI</name>
<dbReference type="Gene3D" id="2.30.42.10">
    <property type="match status" value="1"/>
</dbReference>
<dbReference type="EMBL" id="LCUC01000102">
    <property type="protein sequence ID" value="KKY36960.1"/>
    <property type="molecule type" value="Genomic_DNA"/>
</dbReference>
<dbReference type="STRING" id="1214573.A0A0G2IB76"/>
<keyword evidence="2" id="KW-1185">Reference proteome</keyword>
<dbReference type="SUPFAM" id="SSF50156">
    <property type="entry name" value="PDZ domain-like"/>
    <property type="match status" value="2"/>
</dbReference>
<sequence>MDSLGRVLVSLGRGGQYIKTTHRQLRDRKSVSATGFLPTEELKEPREMRREPLEGGGWVKMATFPSDSSSQHSGLVRPGMGTTVAQAIKKSLPENQFDERINKIFRSILSLHFYRSVDVDECGTGAFIGTGVLLEHGLVLTRRGRTSRFDEVKITLSVGIEVLARVTFLHEAVDFALVEYNTADVPHGLDLEPVSLSKRRLEEGDKIYFASFENAEKVPVVVHTYVELISHRTFYGHDDGAEPYLPFHHETVLLNSQLSKLESGVIIYDDGTVAGLQQVWRSHATGQNYFLPSSRVDVVFELWRSGQLSHVRFQDFDVRSISQRDAYWQSLPGPTLFAVAEQSSRNQLLVVDRVPLHCTALNGEPELHPLRKGDIILELNNEKVTQSSDLRYIFTDARIPVRVLRDGGWVDVLVPTMQINDAQITEFVYLCGATIHKPSLRTRFRSTRHSEVYVADITASSPAELYELSYDKFVDRVDGKEIATMEDFKSAIAAPDREYFTLRTLDFNAEEEVSLKKYEDFFPSFICSIDGCNVTRTAVRCVENADSDDDSQE</sequence>
<dbReference type="InterPro" id="IPR009003">
    <property type="entry name" value="Peptidase_S1_PA"/>
</dbReference>
<dbReference type="AlphaFoldDB" id="A0A0G2IB76"/>
<dbReference type="OrthoDB" id="5232521at2759"/>
<dbReference type="InterPro" id="IPR036034">
    <property type="entry name" value="PDZ_sf"/>
</dbReference>
<dbReference type="PANTHER" id="PTHR46366:SF1">
    <property type="entry name" value="PDZ DOMAIN-CONTAINING PROTEIN C1685.05"/>
    <property type="match status" value="1"/>
</dbReference>
<comment type="caution">
    <text evidence="1">The sequence shown here is derived from an EMBL/GenBank/DDBJ whole genome shotgun (WGS) entry which is preliminary data.</text>
</comment>
<dbReference type="Proteomes" id="UP000034680">
    <property type="component" value="Unassembled WGS sequence"/>
</dbReference>